<comment type="caution">
    <text evidence="1">The sequence shown here is derived from an EMBL/GenBank/DDBJ whole genome shotgun (WGS) entry which is preliminary data.</text>
</comment>
<gene>
    <name evidence="1" type="ORF">CLR69_06105</name>
</gene>
<dbReference type="RefSeq" id="WP_129711346.1">
    <property type="nucleotide sequence ID" value="NZ_JBEHFA010000003.1"/>
</dbReference>
<name>A0A9X8P5L5_9GAMM</name>
<dbReference type="OrthoDB" id="9886661at2"/>
<keyword evidence="2" id="KW-1185">Reference proteome</keyword>
<dbReference type="EMBL" id="NWTM01000001">
    <property type="protein sequence ID" value="RYC44591.1"/>
    <property type="molecule type" value="Genomic_DNA"/>
</dbReference>
<organism evidence="1 2">
    <name type="scientific">Pectobacterium zantedeschiae</name>
    <dbReference type="NCBI Taxonomy" id="2034769"/>
    <lineage>
        <taxon>Bacteria</taxon>
        <taxon>Pseudomonadati</taxon>
        <taxon>Pseudomonadota</taxon>
        <taxon>Gammaproteobacteria</taxon>
        <taxon>Enterobacterales</taxon>
        <taxon>Pectobacteriaceae</taxon>
        <taxon>Pectobacterium</taxon>
    </lineage>
</organism>
<proteinExistence type="predicted"/>
<protein>
    <submittedName>
        <fullName evidence="1">Uncharacterized protein</fullName>
    </submittedName>
</protein>
<accession>A0A9X8P5L5</accession>
<evidence type="ECO:0000313" key="2">
    <source>
        <dbReference type="Proteomes" id="UP001138460"/>
    </source>
</evidence>
<evidence type="ECO:0000313" key="1">
    <source>
        <dbReference type="EMBL" id="RYC44591.1"/>
    </source>
</evidence>
<reference evidence="1 2" key="1">
    <citation type="journal article" date="2018" name="Syst. Appl. Microbiol.">
        <title>Pectobacterium zantedeschiae sp. nov. a new species of a soft rot pathogen isolated from Calla lily (Zantedeschia spp.).</title>
        <authorList>
            <person name="Waleron M."/>
            <person name="Misztak A."/>
            <person name="Waleron M."/>
            <person name="Franczuk M."/>
            <person name="Jonca J."/>
            <person name="Wielgomas B."/>
            <person name="Mikicinski A."/>
            <person name="Popovic T."/>
            <person name="Waleron K."/>
        </authorList>
    </citation>
    <scope>NUCLEOTIDE SEQUENCE [LARGE SCALE GENOMIC DNA]</scope>
    <source>
        <strain evidence="1 2">9M</strain>
    </source>
</reference>
<dbReference type="InterPro" id="IPR045604">
    <property type="entry name" value="DUF6453"/>
</dbReference>
<sequence length="339" mass="37436">MSEIIDIMVTPDMLNNKQVLISGCVSVRYLQTITLPVPTNQQISYFAWDYQITNKTPGSILLPVIVTAGNWWFLSGSGTLNGYRVNNVAKVAVSGDIVRVEVNSLSWTNTQEIPNSGVIDVYEILTPDTQERSDFGLLITDGVDWTQFNSTSEICAMVHKETVVINGAGWIVPESVGDRRRCIVFGDWSSADSAIQYDASNYKISRVGADVEVDIYVFSVGATLTVPTVGIAVYNEMGDITFSSENVPIIYPNTGFTPTRNAQPLPYAKNLVQIRDYGYKVDTTLQNMQIRTTALMKIGNQAHLVRGDLLVSRVTRVGVRDIEFVSSHLMVLDGKNYGN</sequence>
<dbReference type="Pfam" id="PF20051">
    <property type="entry name" value="DUF6453"/>
    <property type="match status" value="1"/>
</dbReference>
<dbReference type="AlphaFoldDB" id="A0A9X8P5L5"/>
<dbReference type="Proteomes" id="UP001138460">
    <property type="component" value="Unassembled WGS sequence"/>
</dbReference>